<reference evidence="1" key="3">
    <citation type="submission" date="2025-09" db="UniProtKB">
        <authorList>
            <consortium name="Ensembl"/>
        </authorList>
    </citation>
    <scope>IDENTIFICATION</scope>
</reference>
<reference evidence="1" key="1">
    <citation type="submission" date="2020-11" db="EMBL/GenBank/DDBJ databases">
        <authorList>
            <person name="Davenport K.M."/>
            <person name="Bickhart D.M."/>
            <person name="Smith T.P.L."/>
            <person name="Murdoch B.M."/>
            <person name="Rosen B.D."/>
        </authorList>
    </citation>
    <scope>NUCLEOTIDE SEQUENCE [LARGE SCALE GENOMIC DNA]</scope>
    <source>
        <strain evidence="1">OAR_USU_Benz2616</strain>
    </source>
</reference>
<name>A0AC11D249_SHEEP</name>
<gene>
    <name evidence="1" type="primary">AHSA2P</name>
</gene>
<reference evidence="1" key="2">
    <citation type="submission" date="2025-08" db="UniProtKB">
        <authorList>
            <consortium name="Ensembl"/>
        </authorList>
    </citation>
    <scope>IDENTIFICATION</scope>
</reference>
<dbReference type="Ensembl" id="ENSOART00020062085.1">
    <property type="protein sequence ID" value="ENSOARP00020038713.1"/>
    <property type="gene ID" value="ENSOARG00020002186.2"/>
</dbReference>
<evidence type="ECO:0000313" key="1">
    <source>
        <dbReference type="Ensembl" id="ENSOARP00020038713.1"/>
    </source>
</evidence>
<protein>
    <submittedName>
        <fullName evidence="1">Uncharacterized protein</fullName>
    </submittedName>
</protein>
<proteinExistence type="predicted"/>
<organism evidence="1">
    <name type="scientific">Ovis aries</name>
    <name type="common">Sheep</name>
    <dbReference type="NCBI Taxonomy" id="9940"/>
    <lineage>
        <taxon>Eukaryota</taxon>
        <taxon>Metazoa</taxon>
        <taxon>Chordata</taxon>
        <taxon>Craniata</taxon>
        <taxon>Vertebrata</taxon>
        <taxon>Euteleostomi</taxon>
        <taxon>Mammalia</taxon>
        <taxon>Eutheria</taxon>
        <taxon>Laurasiatheria</taxon>
        <taxon>Artiodactyla</taxon>
        <taxon>Ruminantia</taxon>
        <taxon>Pecora</taxon>
        <taxon>Bovidae</taxon>
        <taxon>Caprinae</taxon>
        <taxon>Ovis</taxon>
    </lineage>
</organism>
<sequence length="86" mass="9433">MGMILPTKAMAVQELTVKRKLSQNALQASSPVALGVRIPTVALHMTELFDTAIEQLYRIFTVKDVSNISVSGIRNADIGREYATKN</sequence>
<accession>A0AC11D249</accession>